<evidence type="ECO:0000259" key="7">
    <source>
        <dbReference type="Pfam" id="PF04085"/>
    </source>
</evidence>
<dbReference type="InterPro" id="IPR042175">
    <property type="entry name" value="Cell/Rod_MreC_2"/>
</dbReference>
<evidence type="ECO:0000313" key="8">
    <source>
        <dbReference type="EMBL" id="MFL9878186.1"/>
    </source>
</evidence>
<dbReference type="PANTHER" id="PTHR34138:SF1">
    <property type="entry name" value="CELL SHAPE-DETERMINING PROTEIN MREC"/>
    <property type="match status" value="1"/>
</dbReference>
<dbReference type="InterPro" id="IPR042177">
    <property type="entry name" value="Cell/Rod_1"/>
</dbReference>
<dbReference type="InterPro" id="IPR055342">
    <property type="entry name" value="MreC_beta-barrel_core"/>
</dbReference>
<evidence type="ECO:0000256" key="2">
    <source>
        <dbReference type="ARBA" id="ARBA00013855"/>
    </source>
</evidence>
<feature type="region of interest" description="Disordered" evidence="6">
    <location>
        <begin position="297"/>
        <end position="376"/>
    </location>
</feature>
<comment type="similarity">
    <text evidence="1">Belongs to the MreC family.</text>
</comment>
<proteinExistence type="inferred from homology"/>
<keyword evidence="5" id="KW-0175">Coiled coil</keyword>
<name>A0ABW8Z560_9BURK</name>
<dbReference type="Proteomes" id="UP001629214">
    <property type="component" value="Unassembled WGS sequence"/>
</dbReference>
<sequence length="376" mass="39802">MDIPPLFKQGASARARAGFFALISIIMLVVDSRMHALTMVRQAVGTGLYPFQVVALIPRDAAYKVGDYFNSLNALQKENDALRRQQAMNAQLLQQERQMAAENTQLRNLLSMQQRIHSKSIVGEILYDARDPFTRKIILNRGSQQGVAPGQPVIDDVGIVGQVTRVFPFTSEVTLLTDKDQAIPVQVLRNGLRSVAYGRGQSGVLDLRFMAANADIQKGDALVTSGIDGVYPPGLAVASVLQVETKSTDAFAHIVCLPAAGVDRHKQLLILLVEQTVAPRPDPEGAEKADKLLKRRFRDSAKEGEAVPAKDAPSEERKGQAPTAAPATPAAVATVAPAAPAAASAAKPAAPAAAKPAATAATSATPAAAQPAKSTR</sequence>
<feature type="domain" description="Rod shape-determining protein MreC beta-barrel core" evidence="7">
    <location>
        <begin position="126"/>
        <end position="271"/>
    </location>
</feature>
<feature type="coiled-coil region" evidence="5">
    <location>
        <begin position="65"/>
        <end position="95"/>
    </location>
</feature>
<evidence type="ECO:0000256" key="5">
    <source>
        <dbReference type="SAM" id="Coils"/>
    </source>
</evidence>
<dbReference type="EMBL" id="JAQQFR010000004">
    <property type="protein sequence ID" value="MFL9878186.1"/>
    <property type="molecule type" value="Genomic_DNA"/>
</dbReference>
<dbReference type="Pfam" id="PF04085">
    <property type="entry name" value="MreC"/>
    <property type="match status" value="1"/>
</dbReference>
<evidence type="ECO:0000256" key="1">
    <source>
        <dbReference type="ARBA" id="ARBA00009369"/>
    </source>
</evidence>
<reference evidence="8 9" key="1">
    <citation type="journal article" date="2024" name="Chem. Sci.">
        <title>Discovery of megapolipeptins by genome mining of a Burkholderiales bacteria collection.</title>
        <authorList>
            <person name="Paulo B.S."/>
            <person name="Recchia M.J.J."/>
            <person name="Lee S."/>
            <person name="Fergusson C.H."/>
            <person name="Romanowski S.B."/>
            <person name="Hernandez A."/>
            <person name="Krull N."/>
            <person name="Liu D.Y."/>
            <person name="Cavanagh H."/>
            <person name="Bos A."/>
            <person name="Gray C.A."/>
            <person name="Murphy B.T."/>
            <person name="Linington R.G."/>
            <person name="Eustaquio A.S."/>
        </authorList>
    </citation>
    <scope>NUCLEOTIDE SEQUENCE [LARGE SCALE GENOMIC DNA]</scope>
    <source>
        <strain evidence="8 9">RL21-008-BIB-B</strain>
    </source>
</reference>
<evidence type="ECO:0000256" key="4">
    <source>
        <dbReference type="ARBA" id="ARBA00032089"/>
    </source>
</evidence>
<keyword evidence="9" id="KW-1185">Reference proteome</keyword>
<evidence type="ECO:0000256" key="6">
    <source>
        <dbReference type="SAM" id="MobiDB-lite"/>
    </source>
</evidence>
<evidence type="ECO:0000256" key="3">
    <source>
        <dbReference type="ARBA" id="ARBA00022960"/>
    </source>
</evidence>
<feature type="compositionally biased region" description="Low complexity" evidence="6">
    <location>
        <begin position="320"/>
        <end position="376"/>
    </location>
</feature>
<protein>
    <recommendedName>
        <fullName evidence="2">Cell shape-determining protein MreC</fullName>
    </recommendedName>
    <alternativeName>
        <fullName evidence="4">Cell shape protein MreC</fullName>
    </alternativeName>
</protein>
<comment type="caution">
    <text evidence="8">The sequence shown here is derived from an EMBL/GenBank/DDBJ whole genome shotgun (WGS) entry which is preliminary data.</text>
</comment>
<dbReference type="Gene3D" id="2.40.10.350">
    <property type="entry name" value="Rod shape-determining protein MreC, domain 2"/>
    <property type="match status" value="1"/>
</dbReference>
<organism evidence="8 9">
    <name type="scientific">Herbaspirillum rhizosphaerae</name>
    <dbReference type="NCBI Taxonomy" id="346179"/>
    <lineage>
        <taxon>Bacteria</taxon>
        <taxon>Pseudomonadati</taxon>
        <taxon>Pseudomonadota</taxon>
        <taxon>Betaproteobacteria</taxon>
        <taxon>Burkholderiales</taxon>
        <taxon>Oxalobacteraceae</taxon>
        <taxon>Herbaspirillum</taxon>
    </lineage>
</organism>
<keyword evidence="3" id="KW-0133">Cell shape</keyword>
<dbReference type="Gene3D" id="2.40.10.340">
    <property type="entry name" value="Rod shape-determining protein MreC, domain 1"/>
    <property type="match status" value="1"/>
</dbReference>
<dbReference type="RefSeq" id="WP_408166928.1">
    <property type="nucleotide sequence ID" value="NZ_JAQQFR010000004.1"/>
</dbReference>
<dbReference type="InterPro" id="IPR007221">
    <property type="entry name" value="MreC"/>
</dbReference>
<evidence type="ECO:0000313" key="9">
    <source>
        <dbReference type="Proteomes" id="UP001629214"/>
    </source>
</evidence>
<accession>A0ABW8Z560</accession>
<dbReference type="PANTHER" id="PTHR34138">
    <property type="entry name" value="CELL SHAPE-DETERMINING PROTEIN MREC"/>
    <property type="match status" value="1"/>
</dbReference>
<gene>
    <name evidence="8" type="primary">mreC</name>
    <name evidence="8" type="ORF">PQR63_07340</name>
</gene>
<dbReference type="NCBIfam" id="TIGR00219">
    <property type="entry name" value="mreC"/>
    <property type="match status" value="1"/>
</dbReference>